<dbReference type="EMBL" id="CAJVQB010053141">
    <property type="protein sequence ID" value="CAG8836238.1"/>
    <property type="molecule type" value="Genomic_DNA"/>
</dbReference>
<proteinExistence type="predicted"/>
<sequence length="53" mass="6165">AMLKLKIIERLQNNREIPTKNEAMLPKESKTETLQEHAKSVLTNELALKEYDL</sequence>
<dbReference type="Proteomes" id="UP000789901">
    <property type="component" value="Unassembled WGS sequence"/>
</dbReference>
<evidence type="ECO:0000313" key="1">
    <source>
        <dbReference type="EMBL" id="CAG8836238.1"/>
    </source>
</evidence>
<accession>A0ABN7WMS4</accession>
<reference evidence="1 2" key="1">
    <citation type="submission" date="2021-06" db="EMBL/GenBank/DDBJ databases">
        <authorList>
            <person name="Kallberg Y."/>
            <person name="Tangrot J."/>
            <person name="Rosling A."/>
        </authorList>
    </citation>
    <scope>NUCLEOTIDE SEQUENCE [LARGE SCALE GENOMIC DNA]</scope>
    <source>
        <strain evidence="1 2">120-4 pot B 10/14</strain>
    </source>
</reference>
<evidence type="ECO:0000313" key="2">
    <source>
        <dbReference type="Proteomes" id="UP000789901"/>
    </source>
</evidence>
<gene>
    <name evidence="1" type="ORF">GMARGA_LOCUS32939</name>
</gene>
<feature type="non-terminal residue" evidence="1">
    <location>
        <position position="1"/>
    </location>
</feature>
<protein>
    <submittedName>
        <fullName evidence="1">34045_t:CDS:1</fullName>
    </submittedName>
</protein>
<keyword evidence="2" id="KW-1185">Reference proteome</keyword>
<organism evidence="1 2">
    <name type="scientific">Gigaspora margarita</name>
    <dbReference type="NCBI Taxonomy" id="4874"/>
    <lineage>
        <taxon>Eukaryota</taxon>
        <taxon>Fungi</taxon>
        <taxon>Fungi incertae sedis</taxon>
        <taxon>Mucoromycota</taxon>
        <taxon>Glomeromycotina</taxon>
        <taxon>Glomeromycetes</taxon>
        <taxon>Diversisporales</taxon>
        <taxon>Gigasporaceae</taxon>
        <taxon>Gigaspora</taxon>
    </lineage>
</organism>
<name>A0ABN7WMS4_GIGMA</name>
<comment type="caution">
    <text evidence="1">The sequence shown here is derived from an EMBL/GenBank/DDBJ whole genome shotgun (WGS) entry which is preliminary data.</text>
</comment>